<name>A0A1L8WG69_9ENTE</name>
<reference evidence="1 2" key="1">
    <citation type="submission" date="2014-12" db="EMBL/GenBank/DDBJ databases">
        <title>Draft genome sequences of 29 type strains of Enterococci.</title>
        <authorList>
            <person name="Zhong Z."/>
            <person name="Sun Z."/>
            <person name="Liu W."/>
            <person name="Zhang W."/>
            <person name="Zhang H."/>
        </authorList>
    </citation>
    <scope>NUCLEOTIDE SEQUENCE [LARGE SCALE GENOMIC DNA]</scope>
    <source>
        <strain evidence="1 2">DSM 15687</strain>
    </source>
</reference>
<accession>A0A1L8WG69</accession>
<dbReference type="Pfam" id="PF13780">
    <property type="entry name" value="DUF4176"/>
    <property type="match status" value="1"/>
</dbReference>
<sequence>MLPIGSIVYLAEENQKVMILNRGPLVEQQGEKVFFDYTGALYPQGLDPEEVYYFNREDIEDVVFEGFKDEEEIHFVILYNKWINKNEGRVKKGKADFPRATNKIYRF</sequence>
<gene>
    <name evidence="1" type="ORF">RV14_GL000682</name>
</gene>
<dbReference type="AlphaFoldDB" id="A0A1L8WG69"/>
<organism evidence="1 2">
    <name type="scientific">Enterococcus ratti</name>
    <dbReference type="NCBI Taxonomy" id="150033"/>
    <lineage>
        <taxon>Bacteria</taxon>
        <taxon>Bacillati</taxon>
        <taxon>Bacillota</taxon>
        <taxon>Bacilli</taxon>
        <taxon>Lactobacillales</taxon>
        <taxon>Enterococcaceae</taxon>
        <taxon>Enterococcus</taxon>
    </lineage>
</organism>
<protein>
    <recommendedName>
        <fullName evidence="3">DUF4176 domain-containing protein</fullName>
    </recommendedName>
</protein>
<proteinExistence type="predicted"/>
<dbReference type="EMBL" id="JXLB01000016">
    <property type="protein sequence ID" value="OJG80023.1"/>
    <property type="molecule type" value="Genomic_DNA"/>
</dbReference>
<comment type="caution">
    <text evidence="1">The sequence shown here is derived from an EMBL/GenBank/DDBJ whole genome shotgun (WGS) entry which is preliminary data.</text>
</comment>
<dbReference type="InterPro" id="IPR025233">
    <property type="entry name" value="DUF4176"/>
</dbReference>
<evidence type="ECO:0000313" key="1">
    <source>
        <dbReference type="EMBL" id="OJG80023.1"/>
    </source>
</evidence>
<evidence type="ECO:0000313" key="2">
    <source>
        <dbReference type="Proteomes" id="UP000182152"/>
    </source>
</evidence>
<dbReference type="OrthoDB" id="5124454at2"/>
<evidence type="ECO:0008006" key="3">
    <source>
        <dbReference type="Google" id="ProtNLM"/>
    </source>
</evidence>
<keyword evidence="2" id="KW-1185">Reference proteome</keyword>
<dbReference type="Proteomes" id="UP000182152">
    <property type="component" value="Unassembled WGS sequence"/>
</dbReference>
<dbReference type="STRING" id="150033.RV14_GL000682"/>
<dbReference type="RefSeq" id="WP_071855834.1">
    <property type="nucleotide sequence ID" value="NZ_JBCLRY010000010.1"/>
</dbReference>